<dbReference type="PROSITE" id="PS00090">
    <property type="entry name" value="NITROGENASE_1_2"/>
    <property type="match status" value="1"/>
</dbReference>
<gene>
    <name evidence="4" type="ORF">EHE19_009485</name>
</gene>
<organism evidence="4 5">
    <name type="scientific">Ruminiclostridium herbifermentans</name>
    <dbReference type="NCBI Taxonomy" id="2488810"/>
    <lineage>
        <taxon>Bacteria</taxon>
        <taxon>Bacillati</taxon>
        <taxon>Bacillota</taxon>
        <taxon>Clostridia</taxon>
        <taxon>Eubacteriales</taxon>
        <taxon>Oscillospiraceae</taxon>
        <taxon>Ruminiclostridium</taxon>
    </lineage>
</organism>
<comment type="similarity">
    <text evidence="2">Belongs to the NifD/NifK/NifE/NifN family.</text>
</comment>
<dbReference type="Proteomes" id="UP000306409">
    <property type="component" value="Chromosome"/>
</dbReference>
<evidence type="ECO:0000259" key="3">
    <source>
        <dbReference type="Pfam" id="PF00148"/>
    </source>
</evidence>
<dbReference type="PROSITE" id="PS00699">
    <property type="entry name" value="NITROGENASE_1_1"/>
    <property type="match status" value="1"/>
</dbReference>
<dbReference type="SUPFAM" id="SSF53807">
    <property type="entry name" value="Helical backbone' metal receptor"/>
    <property type="match status" value="1"/>
</dbReference>
<dbReference type="Pfam" id="PF00148">
    <property type="entry name" value="Oxidored_nitro"/>
    <property type="match status" value="1"/>
</dbReference>
<dbReference type="EMBL" id="CP061336">
    <property type="protein sequence ID" value="QNU68600.1"/>
    <property type="molecule type" value="Genomic_DNA"/>
</dbReference>
<evidence type="ECO:0000313" key="4">
    <source>
        <dbReference type="EMBL" id="QNU68600.1"/>
    </source>
</evidence>
<dbReference type="PANTHER" id="PTHR42956">
    <property type="entry name" value="NITROGENASE IRON-MOLYBDENUM COFACTOR BIOSYNTHESIS PROTEIN NIFE"/>
    <property type="match status" value="1"/>
</dbReference>
<keyword evidence="5" id="KW-1185">Reference proteome</keyword>
<dbReference type="RefSeq" id="WP_137696169.1">
    <property type="nucleotide sequence ID" value="NZ_CP061336.1"/>
</dbReference>
<dbReference type="KEGG" id="rher:EHE19_009485"/>
<reference evidence="4 5" key="1">
    <citation type="submission" date="2020-09" db="EMBL/GenBank/DDBJ databases">
        <title>Characterization and genome sequencing of Ruminiclostridium sp. nov. MA18.</title>
        <authorList>
            <person name="Rettenmaier R."/>
            <person name="Kowollik M.-L."/>
            <person name="Liebl W."/>
            <person name="Zverlov V."/>
        </authorList>
    </citation>
    <scope>NUCLEOTIDE SEQUENCE [LARGE SCALE GENOMIC DNA]</scope>
    <source>
        <strain evidence="4 5">MA18</strain>
    </source>
</reference>
<protein>
    <recommendedName>
        <fullName evidence="3">Nitrogenase/oxidoreductase component 1 domain-containing protein</fullName>
    </recommendedName>
</protein>
<keyword evidence="1 2" id="KW-0535">Nitrogen fixation</keyword>
<feature type="domain" description="Nitrogenase/oxidoreductase component 1" evidence="3">
    <location>
        <begin position="11"/>
        <end position="439"/>
    </location>
</feature>
<proteinExistence type="inferred from homology"/>
<evidence type="ECO:0000256" key="1">
    <source>
        <dbReference type="ARBA" id="ARBA00023231"/>
    </source>
</evidence>
<dbReference type="InterPro" id="IPR000510">
    <property type="entry name" value="Nase/OxRdtase_comp1"/>
</dbReference>
<dbReference type="Gene3D" id="3.40.50.1980">
    <property type="entry name" value="Nitrogenase molybdenum iron protein domain"/>
    <property type="match status" value="3"/>
</dbReference>
<evidence type="ECO:0000256" key="2">
    <source>
        <dbReference type="RuleBase" id="RU004021"/>
    </source>
</evidence>
<dbReference type="PANTHER" id="PTHR42956:SF1">
    <property type="entry name" value="NITROGENASE IRON-MOLYBDENUM COFACTOR BIOSYNTHESIS PROTEIN NIFE"/>
    <property type="match status" value="1"/>
</dbReference>
<evidence type="ECO:0000313" key="5">
    <source>
        <dbReference type="Proteomes" id="UP000306409"/>
    </source>
</evidence>
<dbReference type="InterPro" id="IPR000318">
    <property type="entry name" value="Nase_comp1_CS"/>
</dbReference>
<accession>A0A4U7JKY9</accession>
<dbReference type="AlphaFoldDB" id="A0A4U7JKY9"/>
<sequence length="444" mass="48995">MSHIERPRFSCMLGGVLATLSALPKTVPIIHGAQGCGGSLANAYSLGGYLGVGYCGGSGAPSSNIGESDIIFGGVDRLTTEIKNTFEVMDGELYVLTTTCMTDIIGDDVKSVLNEIGEKEKPILFIDTGGFQGNSYYGYSKLIEVLFEQYIPKKETKKKNLVNILGLVPGYDPFFRGDLEEIQRILALVGVEANTFFTHDQTQENILSAGEASLNIVLSRLYGVDAAKAIKESHDIDYLITDLPIGNLATVDFINQVAEKLQLDKDKVKAVLEKESSSYYKYVDRATDVIADTDFQNYAVVIANGTEALPYAKFLDNEIGWIPGYVFITDELTEDQKATIVEAFEKIEFAERPELVFETDTYRIQQYIEQNNPQFKSDKYYETFSPAFVLGSTIDRKLSTVLNGNLLSISFPIINRIVITKGYAGFYGGLNLIEDLITAQISGR</sequence>
<dbReference type="GO" id="GO:0016163">
    <property type="term" value="F:nitrogenase activity"/>
    <property type="evidence" value="ECO:0007669"/>
    <property type="project" value="InterPro"/>
</dbReference>
<dbReference type="InterPro" id="IPR049939">
    <property type="entry name" value="NifE-like"/>
</dbReference>
<dbReference type="OrthoDB" id="9802175at2"/>
<name>A0A4U7JKY9_9FIRM</name>